<sequence length="580" mass="63614">MRSRVERLVSVKAVYVVLVVSMSFVGIFPAGGAAFAKRAAASAGAGDTPGGTRLAAAKNSGMSESENAADSLEKSVAVSPTAGQATEDMTSYAADVKIDPASKTATGSVHIRFAPRDPDYVYLHLYPLAFTEKKSGGLWLEILGKNAVPGTYHITKLVVQGKPASYQIDGTVVKVGLGKAVSAKEGELQYAQASTQAGLQATAQATAQATTQPIDLELDFEMTLPLNMGRMSYDEHAIWLGNWLPVLAVYDASGWHLDPYGPVGDPFYTETANYQVQLTIPAGYQFVSTATDRNIAGKELQTGEITYSLQAKRVRDFSLVIMDNTYQHAETPVGNTWVRSWWRQGDSAGQVKRNHEAAVKALAYFQAQFGAYPYPEYDTVRIGGNINGMEYPGIVFLDGSHYQGDHLSSIPTVVHETAHQWFYGLVGNNQVEEAWLDEGLAEYASLAFMVNAYPELAGEQVVGRMVRGTTGFYDKKGLKPWMALSRFPDNESYSNLVYSRTTTMLWLLREAWGEQRLHAMLRRFVAAHQHGIATGKGWVEALTAEAGEDASLFIKYWLLLDRSQEQAAEAWLDRQRAAKR</sequence>
<feature type="active site" description="Proton acceptor" evidence="1">
    <location>
        <position position="416"/>
    </location>
</feature>
<dbReference type="InterPro" id="IPR027268">
    <property type="entry name" value="Peptidase_M4/M1_CTD_sf"/>
</dbReference>
<feature type="region of interest" description="Disordered" evidence="3">
    <location>
        <begin position="43"/>
        <end position="80"/>
    </location>
</feature>
<evidence type="ECO:0000256" key="4">
    <source>
        <dbReference type="SAM" id="Phobius"/>
    </source>
</evidence>
<dbReference type="PANTHER" id="PTHR45726">
    <property type="entry name" value="LEUKOTRIENE A-4 HYDROLASE"/>
    <property type="match status" value="1"/>
</dbReference>
<dbReference type="SUPFAM" id="SSF55486">
    <property type="entry name" value="Metalloproteases ('zincins'), catalytic domain"/>
    <property type="match status" value="1"/>
</dbReference>
<evidence type="ECO:0000259" key="5">
    <source>
        <dbReference type="Pfam" id="PF01433"/>
    </source>
</evidence>
<dbReference type="Pfam" id="PF01433">
    <property type="entry name" value="Peptidase_M1"/>
    <property type="match status" value="1"/>
</dbReference>
<gene>
    <name evidence="6" type="ORF">I532_16156</name>
</gene>
<keyword evidence="2" id="KW-0862">Zinc</keyword>
<keyword evidence="2" id="KW-0479">Metal-binding</keyword>
<evidence type="ECO:0000256" key="1">
    <source>
        <dbReference type="PIRSR" id="PIRSR634015-1"/>
    </source>
</evidence>
<keyword evidence="4" id="KW-1133">Transmembrane helix</keyword>
<dbReference type="InterPro" id="IPR034015">
    <property type="entry name" value="M1_LTA4H"/>
</dbReference>
<dbReference type="EMBL" id="APBN01000006">
    <property type="protein sequence ID" value="EMT51892.1"/>
    <property type="molecule type" value="Genomic_DNA"/>
</dbReference>
<feature type="domain" description="Peptidase M1 membrane alanine aminopeptidase" evidence="5">
    <location>
        <begin position="356"/>
        <end position="557"/>
    </location>
</feature>
<keyword evidence="4" id="KW-0472">Membrane</keyword>
<feature type="binding site" evidence="2">
    <location>
        <position position="415"/>
    </location>
    <ligand>
        <name>Zn(2+)</name>
        <dbReference type="ChEBI" id="CHEBI:29105"/>
        <note>catalytic</note>
    </ligand>
</feature>
<dbReference type="RefSeq" id="WP_003389494.1">
    <property type="nucleotide sequence ID" value="NZ_APBN01000006.1"/>
</dbReference>
<evidence type="ECO:0000313" key="7">
    <source>
        <dbReference type="Proteomes" id="UP000012081"/>
    </source>
</evidence>
<dbReference type="InterPro" id="IPR014782">
    <property type="entry name" value="Peptidase_M1_dom"/>
</dbReference>
<dbReference type="AlphaFoldDB" id="M8DEP6"/>
<dbReference type="Proteomes" id="UP000012081">
    <property type="component" value="Unassembled WGS sequence"/>
</dbReference>
<dbReference type="PATRIC" id="fig|1300222.3.peg.3381"/>
<feature type="transmembrane region" description="Helical" evidence="4">
    <location>
        <begin position="12"/>
        <end position="35"/>
    </location>
</feature>
<evidence type="ECO:0000256" key="3">
    <source>
        <dbReference type="SAM" id="MobiDB-lite"/>
    </source>
</evidence>
<dbReference type="GO" id="GO:0008237">
    <property type="term" value="F:metallopeptidase activity"/>
    <property type="evidence" value="ECO:0007669"/>
    <property type="project" value="InterPro"/>
</dbReference>
<dbReference type="PANTHER" id="PTHR45726:SF3">
    <property type="entry name" value="LEUKOTRIENE A-4 HYDROLASE"/>
    <property type="match status" value="1"/>
</dbReference>
<keyword evidence="7" id="KW-1185">Reference proteome</keyword>
<comment type="caution">
    <text evidence="6">The sequence shown here is derived from an EMBL/GenBank/DDBJ whole genome shotgun (WGS) entry which is preliminary data.</text>
</comment>
<dbReference type="OrthoDB" id="9814383at2"/>
<evidence type="ECO:0000313" key="6">
    <source>
        <dbReference type="EMBL" id="EMT51892.1"/>
    </source>
</evidence>
<protein>
    <recommendedName>
        <fullName evidence="5">Peptidase M1 membrane alanine aminopeptidase domain-containing protein</fullName>
    </recommendedName>
</protein>
<dbReference type="CDD" id="cd09604">
    <property type="entry name" value="M1_APN_like"/>
    <property type="match status" value="1"/>
</dbReference>
<proteinExistence type="predicted"/>
<dbReference type="GO" id="GO:0008270">
    <property type="term" value="F:zinc ion binding"/>
    <property type="evidence" value="ECO:0007669"/>
    <property type="project" value="InterPro"/>
</dbReference>
<name>M8DEP6_9BACL</name>
<organism evidence="6 7">
    <name type="scientific">Brevibacillus borstelensis AK1</name>
    <dbReference type="NCBI Taxonomy" id="1300222"/>
    <lineage>
        <taxon>Bacteria</taxon>
        <taxon>Bacillati</taxon>
        <taxon>Bacillota</taxon>
        <taxon>Bacilli</taxon>
        <taxon>Bacillales</taxon>
        <taxon>Paenibacillaceae</taxon>
        <taxon>Brevibacillus</taxon>
    </lineage>
</organism>
<evidence type="ECO:0000256" key="2">
    <source>
        <dbReference type="PIRSR" id="PIRSR634015-3"/>
    </source>
</evidence>
<dbReference type="STRING" id="1300222.I532_16156"/>
<dbReference type="Gene3D" id="1.10.390.10">
    <property type="entry name" value="Neutral Protease Domain 2"/>
    <property type="match status" value="1"/>
</dbReference>
<reference evidence="6 7" key="1">
    <citation type="submission" date="2013-03" db="EMBL/GenBank/DDBJ databases">
        <title>Assembly of a new bacterial strain Brevibacillus borstelensis AK1.</title>
        <authorList>
            <person name="Rajan I."/>
            <person name="PoliReddy D."/>
            <person name="Sugumar T."/>
            <person name="Rathinam K."/>
            <person name="Alqarawi S."/>
            <person name="Khalil A.B."/>
            <person name="Sivakumar N."/>
        </authorList>
    </citation>
    <scope>NUCLEOTIDE SEQUENCE [LARGE SCALE GENOMIC DNA]</scope>
    <source>
        <strain evidence="6 7">AK1</strain>
    </source>
</reference>
<feature type="active site" description="Proton donor" evidence="1">
    <location>
        <position position="498"/>
    </location>
</feature>
<feature type="binding site" evidence="2">
    <location>
        <position position="438"/>
    </location>
    <ligand>
        <name>Zn(2+)</name>
        <dbReference type="ChEBI" id="CHEBI:29105"/>
        <note>catalytic</note>
    </ligand>
</feature>
<feature type="binding site" evidence="2">
    <location>
        <position position="419"/>
    </location>
    <ligand>
        <name>Zn(2+)</name>
        <dbReference type="ChEBI" id="CHEBI:29105"/>
        <note>catalytic</note>
    </ligand>
</feature>
<accession>M8DEP6</accession>
<keyword evidence="4" id="KW-0812">Transmembrane</keyword>
<comment type="cofactor">
    <cofactor evidence="2">
        <name>Zn(2+)</name>
        <dbReference type="ChEBI" id="CHEBI:29105"/>
    </cofactor>
    <text evidence="2">Binds 1 zinc ion per subunit.</text>
</comment>